<feature type="compositionally biased region" description="Polar residues" evidence="1">
    <location>
        <begin position="912"/>
        <end position="932"/>
    </location>
</feature>
<evidence type="ECO:0000313" key="5">
    <source>
        <dbReference type="Proteomes" id="UP000708148"/>
    </source>
</evidence>
<comment type="caution">
    <text evidence="4">The sequence shown here is derived from an EMBL/GenBank/DDBJ whole genome shotgun (WGS) entry which is preliminary data.</text>
</comment>
<reference evidence="4" key="1">
    <citation type="submission" date="2020-12" db="EMBL/GenBank/DDBJ databases">
        <authorList>
            <person name="Iha C."/>
        </authorList>
    </citation>
    <scope>NUCLEOTIDE SEQUENCE</scope>
</reference>
<feature type="transmembrane region" description="Helical" evidence="2">
    <location>
        <begin position="1324"/>
        <end position="1345"/>
    </location>
</feature>
<dbReference type="SUPFAM" id="SSF51126">
    <property type="entry name" value="Pectin lyase-like"/>
    <property type="match status" value="1"/>
</dbReference>
<dbReference type="InterPro" id="IPR011050">
    <property type="entry name" value="Pectin_lyase_fold/virulence"/>
</dbReference>
<evidence type="ECO:0000313" key="4">
    <source>
        <dbReference type="EMBL" id="CAD7699333.1"/>
    </source>
</evidence>
<feature type="transmembrane region" description="Helical" evidence="2">
    <location>
        <begin position="1293"/>
        <end position="1312"/>
    </location>
</feature>
<dbReference type="InterPro" id="IPR012334">
    <property type="entry name" value="Pectin_lyas_fold"/>
</dbReference>
<feature type="region of interest" description="Disordered" evidence="1">
    <location>
        <begin position="912"/>
        <end position="964"/>
    </location>
</feature>
<name>A0A8S1J0J6_9CHLO</name>
<dbReference type="Gene3D" id="2.160.20.10">
    <property type="entry name" value="Single-stranded right-handed beta-helix, Pectin lyase-like"/>
    <property type="match status" value="1"/>
</dbReference>
<keyword evidence="2" id="KW-1133">Transmembrane helix</keyword>
<feature type="transmembrane region" description="Helical" evidence="2">
    <location>
        <begin position="1111"/>
        <end position="1130"/>
    </location>
</feature>
<feature type="transmembrane region" description="Helical" evidence="2">
    <location>
        <begin position="1182"/>
        <end position="1208"/>
    </location>
</feature>
<evidence type="ECO:0000259" key="3">
    <source>
        <dbReference type="Pfam" id="PF06011"/>
    </source>
</evidence>
<keyword evidence="2" id="KW-0472">Membrane</keyword>
<evidence type="ECO:0000256" key="2">
    <source>
        <dbReference type="SAM" id="Phobius"/>
    </source>
</evidence>
<dbReference type="EMBL" id="CAJHUC010000994">
    <property type="protein sequence ID" value="CAD7699333.1"/>
    <property type="molecule type" value="Genomic_DNA"/>
</dbReference>
<sequence>MGPGEVIPPRTGRRLLQGKGTQVRVDSNTTAGGVLDLFSNLTAGAEVILDAERIEIDGVLRVDVPNVLVTGVVAGREDGPTVLCVSGDAALEVRASGAKLSNFTIRNCTSTAIRIIKPPEENRSLISVEVRNVTFKDNNDSNSSAFGQTGGGGLSVDGASVNVTNCAFEGNGWSIGGGISAFNSNLTVLGSLFLGNTARLTGGAISADASTAPSETSLIIEGCNFTGNRDPLSQGALPGGVSVFSTDSRPLEPSNFVNFNGPAKSGGGAVFAQQFTKVRISESIFESNFAAPAGGALTLLDNMQVLVSGSTFRNNEAREGQVTLQAAQIVRNEAQGNGGGVAAVQSLASGIVSFLNANFISNLAKFGGAVHVDSVAKFRINGATNAFSNLTKNSALAGGAVYAQLRHPVANNLEISRTQFEHNTVVGTLEAVGFELVSFPRRNPGVSKPAQSASELMDSIDTAADNPCTPGGGGAICLALTRIAERVTIVVDIKESRFADNSASTGGGLFIGTARGASWRAPNTCGMATGDSDGFATMACRELGLQDLNFTNNAAENSGSDIFASYPHDVWIADKGRLSKFSTLAMAREGMTDIGQRASIASAVSRLSISSGLQTNGFLVKDHPGGEFLPTVTVTVLDAYNQTILAGVTDSSLLVTATGNCSDGKDCVTGQRRVSAENGVATFDAISVVTSPGTYSLSFGAEGVDPVTANFSIRKCRPGEVSIRRGAVNVCRVCDANEYSFSPEVECRDCDSRATCPGRAALVPLDGFWHSSPFSTQLHRCLVHEACSFVLEPVVDGNWTRQERSTILGEFYVGLELEVVKEANETMKVFSNEEYQQCRKGYQGVLCASCEPRFGHLPGGECIKCTEDQGLTVFYTVLIFLWSLVLVTIAIRSAQLSIKNLAEARAWTKTSFNTRSGRGSYSEAEQSASLPTATEGATIAVSVPAPETKSEGGAATSLASTTSMSHSRKPIRSILDRSSTQATALPVGIAECAPGDQEVSIIHIIAAEKISETLKIATNFLQVTGIAVTINADWTASVKRLLGVWDTLVAFSNSSSLFSMDCALSEGGSVPRSIRGTIFRIFFPALIYIAISSVIFALYRRQLKRNPSEAGGFLRSRLVISALALTFFSYHSISEEFMRTLNCVTLDDPNKDVPELRGFAIARGRFWAEDTAEVCFNGDHALLAFLLGVPGLLAFSLGVPAVLLFVLLRARRQGRLTDPKFLNSFGFVYQNYTETHVYWEVVILTRKACVGAVVVFGYEAGSNLQGIMALGLLIVALVVHTVALPFKYDALNLAEGFSILVSILTFYSGIVFNDENTSTVAETLLSILVYIANLGVIVALLYMLLRYLDVFTTAKLVRRGLGVPSTLPGRLSRLVFNAARQSKMLMGVAACLGCLLRMGRRGRATGGAAQL</sequence>
<feature type="transmembrane region" description="Helical" evidence="2">
    <location>
        <begin position="1264"/>
        <end position="1286"/>
    </location>
</feature>
<protein>
    <recommendedName>
        <fullName evidence="3">TRP C-terminal domain-containing protein</fullName>
    </recommendedName>
</protein>
<dbReference type="OrthoDB" id="2017446at2759"/>
<keyword evidence="2" id="KW-0812">Transmembrane</keyword>
<evidence type="ECO:0000256" key="1">
    <source>
        <dbReference type="SAM" id="MobiDB-lite"/>
    </source>
</evidence>
<feature type="domain" description="TRP C-terminal" evidence="3">
    <location>
        <begin position="950"/>
        <end position="1345"/>
    </location>
</feature>
<proteinExistence type="predicted"/>
<dbReference type="SMART" id="SM00710">
    <property type="entry name" value="PbH1"/>
    <property type="match status" value="6"/>
</dbReference>
<dbReference type="Proteomes" id="UP000708148">
    <property type="component" value="Unassembled WGS sequence"/>
</dbReference>
<feature type="compositionally biased region" description="Low complexity" evidence="1">
    <location>
        <begin position="954"/>
        <end position="964"/>
    </location>
</feature>
<gene>
    <name evidence="4" type="ORF">OSTQU699_LOCUS4692</name>
</gene>
<keyword evidence="5" id="KW-1185">Reference proteome</keyword>
<dbReference type="InterPro" id="IPR010308">
    <property type="entry name" value="TRP_C"/>
</dbReference>
<dbReference type="Pfam" id="PF06011">
    <property type="entry name" value="TRP"/>
    <property type="match status" value="1"/>
</dbReference>
<dbReference type="InterPro" id="IPR006626">
    <property type="entry name" value="PbH1"/>
</dbReference>
<dbReference type="PANTHER" id="PTHR11319">
    <property type="entry name" value="G PROTEIN-COUPLED RECEPTOR-RELATED"/>
    <property type="match status" value="1"/>
</dbReference>
<dbReference type="PANTHER" id="PTHR11319:SF35">
    <property type="entry name" value="OUTER MEMBRANE PROTEIN PMPC-RELATED"/>
    <property type="match status" value="1"/>
</dbReference>
<feature type="transmembrane region" description="Helical" evidence="2">
    <location>
        <begin position="1237"/>
        <end position="1258"/>
    </location>
</feature>
<feature type="transmembrane region" description="Helical" evidence="2">
    <location>
        <begin position="1078"/>
        <end position="1099"/>
    </location>
</feature>
<accession>A0A8S1J0J6</accession>
<organism evidence="4 5">
    <name type="scientific">Ostreobium quekettii</name>
    <dbReference type="NCBI Taxonomy" id="121088"/>
    <lineage>
        <taxon>Eukaryota</taxon>
        <taxon>Viridiplantae</taxon>
        <taxon>Chlorophyta</taxon>
        <taxon>core chlorophytes</taxon>
        <taxon>Ulvophyceae</taxon>
        <taxon>TCBD clade</taxon>
        <taxon>Bryopsidales</taxon>
        <taxon>Ostreobineae</taxon>
        <taxon>Ostreobiaceae</taxon>
        <taxon>Ostreobium</taxon>
    </lineage>
</organism>